<reference evidence="14" key="2">
    <citation type="submission" date="2025-08" db="UniProtKB">
        <authorList>
            <consortium name="Ensembl"/>
        </authorList>
    </citation>
    <scope>IDENTIFICATION</scope>
</reference>
<evidence type="ECO:0000256" key="4">
    <source>
        <dbReference type="ARBA" id="ARBA00016885"/>
    </source>
</evidence>
<keyword evidence="6" id="KW-0808">Transferase</keyword>
<dbReference type="Proteomes" id="UP000694620">
    <property type="component" value="Chromosome 1"/>
</dbReference>
<keyword evidence="10" id="KW-1035">Host cytoplasm</keyword>
<evidence type="ECO:0000256" key="8">
    <source>
        <dbReference type="ARBA" id="ARBA00022777"/>
    </source>
</evidence>
<dbReference type="InterPro" id="IPR000719">
    <property type="entry name" value="Prot_kinase_dom"/>
</dbReference>
<dbReference type="GO" id="GO:0005524">
    <property type="term" value="F:ATP binding"/>
    <property type="evidence" value="ECO:0007669"/>
    <property type="project" value="UniProtKB-KW"/>
</dbReference>
<dbReference type="InterPro" id="IPR011009">
    <property type="entry name" value="Kinase-like_dom_sf"/>
</dbReference>
<comment type="catalytic activity">
    <reaction evidence="12">
        <text>L-seryl-[protein] + ATP = O-phospho-L-seryl-[protein] + ADP + H(+)</text>
        <dbReference type="Rhea" id="RHEA:17989"/>
        <dbReference type="Rhea" id="RHEA-COMP:9863"/>
        <dbReference type="Rhea" id="RHEA-COMP:11604"/>
        <dbReference type="ChEBI" id="CHEBI:15378"/>
        <dbReference type="ChEBI" id="CHEBI:29999"/>
        <dbReference type="ChEBI" id="CHEBI:30616"/>
        <dbReference type="ChEBI" id="CHEBI:83421"/>
        <dbReference type="ChEBI" id="CHEBI:456216"/>
        <dbReference type="EC" id="2.7.11.1"/>
    </reaction>
</comment>
<dbReference type="InterPro" id="IPR008271">
    <property type="entry name" value="Ser/Thr_kinase_AS"/>
</dbReference>
<keyword evidence="9" id="KW-0067">ATP-binding</keyword>
<dbReference type="PROSITE" id="PS00108">
    <property type="entry name" value="PROTEIN_KINASE_ST"/>
    <property type="match status" value="1"/>
</dbReference>
<dbReference type="AlphaFoldDB" id="A0A8C4RE24"/>
<reference evidence="14" key="3">
    <citation type="submission" date="2025-09" db="UniProtKB">
        <authorList>
            <consortium name="Ensembl"/>
        </authorList>
    </citation>
    <scope>IDENTIFICATION</scope>
</reference>
<evidence type="ECO:0000256" key="9">
    <source>
        <dbReference type="ARBA" id="ARBA00022840"/>
    </source>
</evidence>
<evidence type="ECO:0000256" key="5">
    <source>
        <dbReference type="ARBA" id="ARBA00022527"/>
    </source>
</evidence>
<evidence type="ECO:0000256" key="11">
    <source>
        <dbReference type="ARBA" id="ARBA00047899"/>
    </source>
</evidence>
<evidence type="ECO:0000313" key="14">
    <source>
        <dbReference type="Ensembl" id="ENSECRP00000000781.1"/>
    </source>
</evidence>
<proteinExistence type="inferred from homology"/>
<keyword evidence="7" id="KW-0547">Nucleotide-binding</keyword>
<dbReference type="PANTHER" id="PTHR22984:SF25">
    <property type="entry name" value="PROTEIN KINASE DOMAIN-CONTAINING PROTEIN"/>
    <property type="match status" value="1"/>
</dbReference>
<dbReference type="InterPro" id="IPR051138">
    <property type="entry name" value="PIM_Ser/Thr_kinase"/>
</dbReference>
<keyword evidence="8" id="KW-0418">Kinase</keyword>
<evidence type="ECO:0000256" key="10">
    <source>
        <dbReference type="ARBA" id="ARBA00023200"/>
    </source>
</evidence>
<evidence type="ECO:0000256" key="12">
    <source>
        <dbReference type="ARBA" id="ARBA00048679"/>
    </source>
</evidence>
<evidence type="ECO:0000256" key="6">
    <source>
        <dbReference type="ARBA" id="ARBA00022679"/>
    </source>
</evidence>
<evidence type="ECO:0000256" key="2">
    <source>
        <dbReference type="ARBA" id="ARBA00005505"/>
    </source>
</evidence>
<keyword evidence="15" id="KW-1185">Reference proteome</keyword>
<evidence type="ECO:0000256" key="3">
    <source>
        <dbReference type="ARBA" id="ARBA00012513"/>
    </source>
</evidence>
<comment type="similarity">
    <text evidence="2">Belongs to the protein kinase superfamily. CAMK Ser/Thr protein kinase family. PIM subfamily.</text>
</comment>
<dbReference type="PANTHER" id="PTHR22984">
    <property type="entry name" value="SERINE/THREONINE-PROTEIN KINASE PIM"/>
    <property type="match status" value="1"/>
</dbReference>
<protein>
    <recommendedName>
        <fullName evidence="4">Serine/threonine-protein kinase 1</fullName>
        <ecNumber evidence="3">2.7.11.1</ecNumber>
    </recommendedName>
</protein>
<organism evidence="14 15">
    <name type="scientific">Erpetoichthys calabaricus</name>
    <name type="common">Rope fish</name>
    <name type="synonym">Calamoichthys calabaricus</name>
    <dbReference type="NCBI Taxonomy" id="27687"/>
    <lineage>
        <taxon>Eukaryota</taxon>
        <taxon>Metazoa</taxon>
        <taxon>Chordata</taxon>
        <taxon>Craniata</taxon>
        <taxon>Vertebrata</taxon>
        <taxon>Euteleostomi</taxon>
        <taxon>Actinopterygii</taxon>
        <taxon>Polypteriformes</taxon>
        <taxon>Polypteridae</taxon>
        <taxon>Erpetoichthys</taxon>
    </lineage>
</organism>
<dbReference type="GO" id="GO:0005737">
    <property type="term" value="C:cytoplasm"/>
    <property type="evidence" value="ECO:0007669"/>
    <property type="project" value="TreeGrafter"/>
</dbReference>
<dbReference type="SMART" id="SM00220">
    <property type="entry name" value="S_TKc"/>
    <property type="match status" value="1"/>
</dbReference>
<dbReference type="Pfam" id="PF00069">
    <property type="entry name" value="Pkinase"/>
    <property type="match status" value="1"/>
</dbReference>
<comment type="subcellular location">
    <subcellularLocation>
        <location evidence="1">Host cytoplasm</location>
    </subcellularLocation>
</comment>
<evidence type="ECO:0000313" key="15">
    <source>
        <dbReference type="Proteomes" id="UP000694620"/>
    </source>
</evidence>
<feature type="domain" description="Protein kinase" evidence="13">
    <location>
        <begin position="1"/>
        <end position="256"/>
    </location>
</feature>
<reference evidence="14" key="1">
    <citation type="submission" date="2021-06" db="EMBL/GenBank/DDBJ databases">
        <authorList>
            <consortium name="Wellcome Sanger Institute Data Sharing"/>
        </authorList>
    </citation>
    <scope>NUCLEOTIDE SEQUENCE [LARGE SCALE GENOMIC DNA]</scope>
</reference>
<dbReference type="Gene3D" id="1.10.510.10">
    <property type="entry name" value="Transferase(Phosphotransferase) domain 1"/>
    <property type="match status" value="1"/>
</dbReference>
<accession>A0A8C4RE24</accession>
<evidence type="ECO:0000256" key="7">
    <source>
        <dbReference type="ARBA" id="ARBA00022741"/>
    </source>
</evidence>
<name>A0A8C4RE24_ERPCA</name>
<dbReference type="GO" id="GO:0004674">
    <property type="term" value="F:protein serine/threonine kinase activity"/>
    <property type="evidence" value="ECO:0007669"/>
    <property type="project" value="UniProtKB-KW"/>
</dbReference>
<evidence type="ECO:0000259" key="13">
    <source>
        <dbReference type="PROSITE" id="PS50011"/>
    </source>
</evidence>
<sequence length="276" mass="32486">MKCIIIMIIFRNRPLEYKCVQKHLSCDVNRRLTRMFLCLHPQPGRKGKVPLEVGLLKRVCAVPACPSIIQMHEYILRRKYIFIFMELLESSMSLEDYIYKNIGPMNEEKAKHAFRQIVQAVLHCHSRGVFHNDIKPNNIMYQTTTGQIKLIDFGYGDLLHEEKYKYAPGTLEYWPPEWCLFKKYKAEPVTVWTLGVTLFELLCGKMPFKGKLEIMECKIFITREVSVDCKDMIEKCLCFRPRDRPTLKDILNHPWLLLVTNTDTNNENKQMCTSRT</sequence>
<dbReference type="GeneTree" id="ENSGT00950000182996"/>
<dbReference type="PROSITE" id="PS50011">
    <property type="entry name" value="PROTEIN_KINASE_DOM"/>
    <property type="match status" value="1"/>
</dbReference>
<dbReference type="EC" id="2.7.11.1" evidence="3"/>
<evidence type="ECO:0000256" key="1">
    <source>
        <dbReference type="ARBA" id="ARBA00004192"/>
    </source>
</evidence>
<keyword evidence="5" id="KW-0723">Serine/threonine-protein kinase</keyword>
<comment type="catalytic activity">
    <reaction evidence="11">
        <text>L-threonyl-[protein] + ATP = O-phospho-L-threonyl-[protein] + ADP + H(+)</text>
        <dbReference type="Rhea" id="RHEA:46608"/>
        <dbReference type="Rhea" id="RHEA-COMP:11060"/>
        <dbReference type="Rhea" id="RHEA-COMP:11605"/>
        <dbReference type="ChEBI" id="CHEBI:15378"/>
        <dbReference type="ChEBI" id="CHEBI:30013"/>
        <dbReference type="ChEBI" id="CHEBI:30616"/>
        <dbReference type="ChEBI" id="CHEBI:61977"/>
        <dbReference type="ChEBI" id="CHEBI:456216"/>
        <dbReference type="EC" id="2.7.11.1"/>
    </reaction>
</comment>
<dbReference type="SUPFAM" id="SSF56112">
    <property type="entry name" value="Protein kinase-like (PK-like)"/>
    <property type="match status" value="1"/>
</dbReference>
<dbReference type="Ensembl" id="ENSECRT00000000795.1">
    <property type="protein sequence ID" value="ENSECRP00000000781.1"/>
    <property type="gene ID" value="ENSECRG00000000504.1"/>
</dbReference>